<organism evidence="1 2">
    <name type="scientific">Corallococcus coralloides</name>
    <name type="common">Myxococcus coralloides</name>
    <dbReference type="NCBI Taxonomy" id="184914"/>
    <lineage>
        <taxon>Bacteria</taxon>
        <taxon>Pseudomonadati</taxon>
        <taxon>Myxococcota</taxon>
        <taxon>Myxococcia</taxon>
        <taxon>Myxococcales</taxon>
        <taxon>Cystobacterineae</taxon>
        <taxon>Myxococcaceae</taxon>
        <taxon>Corallococcus</taxon>
    </lineage>
</organism>
<sequence length="51" mass="5896">MSPALGLYLRRRDVRGPTKGVIHRHRPTLLQITYGLLHPFRVFYIALLQGP</sequence>
<proteinExistence type="predicted"/>
<protein>
    <submittedName>
        <fullName evidence="1">Uncharacterized protein</fullName>
    </submittedName>
</protein>
<gene>
    <name evidence="1" type="ORF">EJ065_7026</name>
</gene>
<dbReference type="Proteomes" id="UP000288758">
    <property type="component" value="Chromosome"/>
</dbReference>
<reference evidence="1 2" key="1">
    <citation type="submission" date="2018-12" db="EMBL/GenBank/DDBJ databases">
        <title>Complete Genome Sequence of the Corallopyronin A producing Myxobacterium Corallococcus coralloides B035.</title>
        <authorList>
            <person name="Bouhired S.M."/>
            <person name="Rupp O."/>
            <person name="Blom J."/>
            <person name="Schaeberle T.F."/>
            <person name="Kehraus S."/>
            <person name="Schiefer A."/>
            <person name="Pfarr K."/>
            <person name="Goesmann A."/>
            <person name="Hoerauf A."/>
            <person name="Koenig G.M."/>
        </authorList>
    </citation>
    <scope>NUCLEOTIDE SEQUENCE [LARGE SCALE GENOMIC DNA]</scope>
    <source>
        <strain evidence="1 2">B035</strain>
    </source>
</reference>
<dbReference type="AlphaFoldDB" id="A0A410S3E2"/>
<accession>A0A410S3E2</accession>
<dbReference type="RefSeq" id="WP_164933386.1">
    <property type="nucleotide sequence ID" value="NZ_CP034669.1"/>
</dbReference>
<evidence type="ECO:0000313" key="1">
    <source>
        <dbReference type="EMBL" id="QAT88551.1"/>
    </source>
</evidence>
<dbReference type="EMBL" id="CP034669">
    <property type="protein sequence ID" value="QAT88551.1"/>
    <property type="molecule type" value="Genomic_DNA"/>
</dbReference>
<name>A0A410S3E2_CORCK</name>
<evidence type="ECO:0000313" key="2">
    <source>
        <dbReference type="Proteomes" id="UP000288758"/>
    </source>
</evidence>